<dbReference type="PRINTS" id="PR00382">
    <property type="entry name" value="LIPIDTRNSFER"/>
</dbReference>
<dbReference type="EMBL" id="JARYMX010000003">
    <property type="protein sequence ID" value="KAJ9558456.1"/>
    <property type="molecule type" value="Genomic_DNA"/>
</dbReference>
<protein>
    <recommendedName>
        <fullName evidence="4">Non-specific lipid-transfer protein</fullName>
    </recommendedName>
</protein>
<dbReference type="AlphaFoldDB" id="A0AA38WR21"/>
<feature type="signal peptide" evidence="5">
    <location>
        <begin position="1"/>
        <end position="28"/>
    </location>
</feature>
<evidence type="ECO:0000256" key="4">
    <source>
        <dbReference type="RuleBase" id="RU000628"/>
    </source>
</evidence>
<gene>
    <name evidence="7" type="ORF">OSB04_013070</name>
</gene>
<name>A0AA38WR21_9ASTR</name>
<dbReference type="InterPro" id="IPR036312">
    <property type="entry name" value="Bifun_inhib/LTP/seed_sf"/>
</dbReference>
<dbReference type="GO" id="GO:0006869">
    <property type="term" value="P:lipid transport"/>
    <property type="evidence" value="ECO:0007669"/>
    <property type="project" value="InterPro"/>
</dbReference>
<comment type="caution">
    <text evidence="7">The sequence shown here is derived from an EMBL/GenBank/DDBJ whole genome shotgun (WGS) entry which is preliminary data.</text>
</comment>
<dbReference type="Pfam" id="PF00234">
    <property type="entry name" value="Tryp_alpha_amyl"/>
    <property type="match status" value="1"/>
</dbReference>
<dbReference type="GO" id="GO:0008289">
    <property type="term" value="F:lipid binding"/>
    <property type="evidence" value="ECO:0007669"/>
    <property type="project" value="UniProtKB-KW"/>
</dbReference>
<evidence type="ECO:0000259" key="6">
    <source>
        <dbReference type="SMART" id="SM00499"/>
    </source>
</evidence>
<dbReference type="Proteomes" id="UP001172457">
    <property type="component" value="Chromosome 3"/>
</dbReference>
<comment type="similarity">
    <text evidence="1 4">Belongs to the plant LTP family.</text>
</comment>
<evidence type="ECO:0000313" key="7">
    <source>
        <dbReference type="EMBL" id="KAJ9558456.1"/>
    </source>
</evidence>
<proteinExistence type="inferred from homology"/>
<sequence length="118" mass="11977">MKSSTQVASLVLVAIASLLVFRVPSTDAAIPCNKVITFLTPCASYLQSGDGMPPSACCEGAKALMASASTTADRQAACSCLKSASEDIDLNLGLAASIPVNCGIDLGFTISPNVDCSM</sequence>
<dbReference type="InterPro" id="IPR016140">
    <property type="entry name" value="Bifunc_inhib/LTP/seed_store"/>
</dbReference>
<keyword evidence="5" id="KW-0732">Signal</keyword>
<dbReference type="SUPFAM" id="SSF47699">
    <property type="entry name" value="Bifunctional inhibitor/lipid-transfer protein/seed storage 2S albumin"/>
    <property type="match status" value="1"/>
</dbReference>
<dbReference type="CDD" id="cd01960">
    <property type="entry name" value="nsLTP1"/>
    <property type="match status" value="1"/>
</dbReference>
<evidence type="ECO:0000256" key="5">
    <source>
        <dbReference type="SAM" id="SignalP"/>
    </source>
</evidence>
<accession>A0AA38WR21</accession>
<keyword evidence="2 4" id="KW-0813">Transport</keyword>
<dbReference type="Gene3D" id="1.10.110.10">
    <property type="entry name" value="Plant lipid-transfer and hydrophobic proteins"/>
    <property type="match status" value="1"/>
</dbReference>
<keyword evidence="8" id="KW-1185">Reference proteome</keyword>
<evidence type="ECO:0000256" key="2">
    <source>
        <dbReference type="ARBA" id="ARBA00022448"/>
    </source>
</evidence>
<reference evidence="7" key="1">
    <citation type="submission" date="2023-03" db="EMBL/GenBank/DDBJ databases">
        <title>Chromosome-scale reference genome and RAD-based genetic map of yellow starthistle (Centaurea solstitialis) reveal putative structural variation and QTLs associated with invader traits.</title>
        <authorList>
            <person name="Reatini B."/>
            <person name="Cang F.A."/>
            <person name="Jiang Q."/>
            <person name="Mckibben M.T.W."/>
            <person name="Barker M.S."/>
            <person name="Rieseberg L.H."/>
            <person name="Dlugosch K.M."/>
        </authorList>
    </citation>
    <scope>NUCLEOTIDE SEQUENCE</scope>
    <source>
        <strain evidence="7">CAN-66</strain>
        <tissue evidence="7">Leaf</tissue>
    </source>
</reference>
<dbReference type="PANTHER" id="PTHR33076">
    <property type="entry name" value="NON-SPECIFIC LIPID-TRANSFER PROTEIN 2-RELATED"/>
    <property type="match status" value="1"/>
</dbReference>
<evidence type="ECO:0000256" key="3">
    <source>
        <dbReference type="ARBA" id="ARBA00023121"/>
    </source>
</evidence>
<evidence type="ECO:0000256" key="1">
    <source>
        <dbReference type="ARBA" id="ARBA00009748"/>
    </source>
</evidence>
<feature type="chain" id="PRO_5041229771" description="Non-specific lipid-transfer protein" evidence="5">
    <location>
        <begin position="29"/>
        <end position="118"/>
    </location>
</feature>
<comment type="function">
    <text evidence="4">Plant non-specific lipid-transfer proteins transfer phospholipids as well as galactolipids across membranes. May play a role in wax or cutin deposition in the cell walls of expanding epidermal cells and certain secretory tissues.</text>
</comment>
<dbReference type="SMART" id="SM00499">
    <property type="entry name" value="AAI"/>
    <property type="match status" value="1"/>
</dbReference>
<keyword evidence="3 4" id="KW-0446">Lipid-binding</keyword>
<evidence type="ECO:0000313" key="8">
    <source>
        <dbReference type="Proteomes" id="UP001172457"/>
    </source>
</evidence>
<dbReference type="InterPro" id="IPR000528">
    <property type="entry name" value="Plant_nsLTP"/>
</dbReference>
<organism evidence="7 8">
    <name type="scientific">Centaurea solstitialis</name>
    <name type="common">yellow star-thistle</name>
    <dbReference type="NCBI Taxonomy" id="347529"/>
    <lineage>
        <taxon>Eukaryota</taxon>
        <taxon>Viridiplantae</taxon>
        <taxon>Streptophyta</taxon>
        <taxon>Embryophyta</taxon>
        <taxon>Tracheophyta</taxon>
        <taxon>Spermatophyta</taxon>
        <taxon>Magnoliopsida</taxon>
        <taxon>eudicotyledons</taxon>
        <taxon>Gunneridae</taxon>
        <taxon>Pentapetalae</taxon>
        <taxon>asterids</taxon>
        <taxon>campanulids</taxon>
        <taxon>Asterales</taxon>
        <taxon>Asteraceae</taxon>
        <taxon>Carduoideae</taxon>
        <taxon>Cardueae</taxon>
        <taxon>Centaureinae</taxon>
        <taxon>Centaurea</taxon>
    </lineage>
</organism>
<feature type="domain" description="Bifunctional inhibitor/plant lipid transfer protein/seed storage helical" evidence="6">
    <location>
        <begin position="32"/>
        <end position="116"/>
    </location>
</feature>